<feature type="compositionally biased region" description="Low complexity" evidence="5">
    <location>
        <begin position="758"/>
        <end position="786"/>
    </location>
</feature>
<evidence type="ECO:0000256" key="4">
    <source>
        <dbReference type="PROSITE-ProRule" id="PRU00723"/>
    </source>
</evidence>
<evidence type="ECO:0000256" key="5">
    <source>
        <dbReference type="SAM" id="MobiDB-lite"/>
    </source>
</evidence>
<name>A0ABR3V8H5_HUMIN</name>
<feature type="compositionally biased region" description="Polar residues" evidence="5">
    <location>
        <begin position="646"/>
        <end position="659"/>
    </location>
</feature>
<dbReference type="SUPFAM" id="SSF90229">
    <property type="entry name" value="CCCH zinc finger"/>
    <property type="match status" value="1"/>
</dbReference>
<sequence>MDQYLGGFDDGTWPPQHGNPGLGFGAGAGPGGGYSSAGLPEAQQSAAGLGASLFPTVGYDEGGSTNPWSNQGQTPVVSYGQGPALSQQTFGDHQVDSRLVSEAPAGYPQGSVHWPQGQTRFENDVHFDNPLAAAPVFAIDPQISNQGPGFLSPGGPGAASLPHETGFQQPTLTSSRQPQPGLSFNSLPNRNFSRLSSLSFTKHTNHIGPNFSTLSSLNSNRLFNPNLKKQSSLNPREQFSPHFNKPSNSRWQSFHSIQGNNVSSPGTRLNSVHEEAQAPPAVAKKARILAPATPNSPAPSFQPPQSLVLPPEPQGPVCTINHQDTGLLEAAKEHPELTWEGIPNLVLGSAPVTLQKGTPTKRYVNLATKGGRDPLFPQLWRGWTVAEAIGNHIAARQNAASDVDTRRADVRFEIELKRASPDMPVEAYKKHLKDRNIKELYKGLSLQEPVETEILAEELLRRHPAHRDNQQVSNVAWGEYVDLLKTRAQELRDAQRKASGKHHDSGNGAEQQGVPLEVAKQRLTAAISGGIRADAADLFPNLRSMDRLKVMFKNIFVNLINTGELNSPLAKALLELFALAKLTRDDLEALQMDKVRKRIDEKGDEEVQALMARVYENAGKKEDNGSVRQGDARSAAVGIRGKKPTSTKTGEPSKQTSAHVENKTSASASASLSSSSSKSTTSTTTKPSNDKATSTSSKMPPNSDADKASSKPTTKVTIATAGAKRPREGDAAGAELRSSKKPATDTPSAGSTKASFLGSKTPATKPSTTPSSASSASSSSTGSTAPQTKSRSSLLLPGKVRTATKPAAKSEPVKADEKSAASKTEPATKASSASKADPGTGASTASKMAKPKPADTNDAAPSKSRISALIETIEEDKKIRTPVSHRQKEPSPPPSETPEQRERRLRKEARRHLRVSFKSGDALVEVREFTREPEEIAEANKARLGRELYRTMNSEESEMMKRLHRGQAMIDDEFEDREWGSPSAIDFSSIPQEQRERTYITRGGLKAFETEEQKRTRERELNELMVIYHNREDIPPSPRSPLPSPSAGERLPSPIYLNPQAPQYEELMRRRVDFGKWGAYHAARAALHRADNPPAPFHHTSREQGNAVPSDPRAWYDPAVATKRDQATFELLGSDRVRNWRDPDPTNRTYRRMTDEELAKDARLQEVLANLRAIAATIPKEAPQIRQEVAPTVPQPAAVAARPAQVAAPDYSATWAQYYATQQQQPQHQQQQQQGWYGQQLHQQPQQAPGADQVAGILATLGIQQAAGQPAAQDPNQQVDMILKALTAANPGQVPDPQQVEMILKAVSANPAQAADPQQIQHLLNIARHVAPGQQPAQYGYQHPYYNQPGSQGYNQPQGYGPPQTDRDGYGAPHGYGQSHQERDAYGQMYGGSGPDRDRERESGRDRDGYGRERDRDRDRDHRGHRDRGRGSGGDRGDGINRNLIGTKACMFWAKGKCAKGDKCTFRHD</sequence>
<gene>
    <name evidence="7" type="ORF">VTJ49DRAFT_3235</name>
</gene>
<feature type="compositionally biased region" description="Basic residues" evidence="5">
    <location>
        <begin position="903"/>
        <end position="913"/>
    </location>
</feature>
<feature type="region of interest" description="Disordered" evidence="5">
    <location>
        <begin position="1226"/>
        <end position="1251"/>
    </location>
</feature>
<feature type="region of interest" description="Disordered" evidence="5">
    <location>
        <begin position="491"/>
        <end position="514"/>
    </location>
</feature>
<proteinExistence type="predicted"/>
<evidence type="ECO:0000259" key="6">
    <source>
        <dbReference type="PROSITE" id="PS50103"/>
    </source>
</evidence>
<keyword evidence="3 4" id="KW-0862">Zinc</keyword>
<keyword evidence="8" id="KW-1185">Reference proteome</keyword>
<reference evidence="7 8" key="1">
    <citation type="journal article" date="2024" name="Commun. Biol.">
        <title>Comparative genomic analysis of thermophilic fungi reveals convergent evolutionary adaptations and gene losses.</title>
        <authorList>
            <person name="Steindorff A.S."/>
            <person name="Aguilar-Pontes M.V."/>
            <person name="Robinson A.J."/>
            <person name="Andreopoulos B."/>
            <person name="LaButti K."/>
            <person name="Kuo A."/>
            <person name="Mondo S."/>
            <person name="Riley R."/>
            <person name="Otillar R."/>
            <person name="Haridas S."/>
            <person name="Lipzen A."/>
            <person name="Grimwood J."/>
            <person name="Schmutz J."/>
            <person name="Clum A."/>
            <person name="Reid I.D."/>
            <person name="Moisan M.C."/>
            <person name="Butler G."/>
            <person name="Nguyen T.T.M."/>
            <person name="Dewar K."/>
            <person name="Conant G."/>
            <person name="Drula E."/>
            <person name="Henrissat B."/>
            <person name="Hansel C."/>
            <person name="Singer S."/>
            <person name="Hutchinson M.I."/>
            <person name="de Vries R.P."/>
            <person name="Natvig D.O."/>
            <person name="Powell A.J."/>
            <person name="Tsang A."/>
            <person name="Grigoriev I.V."/>
        </authorList>
    </citation>
    <scope>NUCLEOTIDE SEQUENCE [LARGE SCALE GENOMIC DNA]</scope>
    <source>
        <strain evidence="7 8">CBS 620.91</strain>
    </source>
</reference>
<evidence type="ECO:0000313" key="8">
    <source>
        <dbReference type="Proteomes" id="UP001583172"/>
    </source>
</evidence>
<keyword evidence="1 4" id="KW-0479">Metal-binding</keyword>
<dbReference type="EMBL" id="JAZGSY010000250">
    <property type="protein sequence ID" value="KAL1837940.1"/>
    <property type="molecule type" value="Genomic_DNA"/>
</dbReference>
<feature type="compositionally biased region" description="Basic and acidic residues" evidence="5">
    <location>
        <begin position="811"/>
        <end position="820"/>
    </location>
</feature>
<organism evidence="7 8">
    <name type="scientific">Humicola insolens</name>
    <name type="common">Soft-rot fungus</name>
    <dbReference type="NCBI Taxonomy" id="85995"/>
    <lineage>
        <taxon>Eukaryota</taxon>
        <taxon>Fungi</taxon>
        <taxon>Dikarya</taxon>
        <taxon>Ascomycota</taxon>
        <taxon>Pezizomycotina</taxon>
        <taxon>Sordariomycetes</taxon>
        <taxon>Sordariomycetidae</taxon>
        <taxon>Sordariales</taxon>
        <taxon>Chaetomiaceae</taxon>
        <taxon>Mycothermus</taxon>
    </lineage>
</organism>
<evidence type="ECO:0000256" key="3">
    <source>
        <dbReference type="ARBA" id="ARBA00022833"/>
    </source>
</evidence>
<feature type="compositionally biased region" description="Polar residues" evidence="5">
    <location>
        <begin position="690"/>
        <end position="700"/>
    </location>
</feature>
<dbReference type="Proteomes" id="UP001583172">
    <property type="component" value="Unassembled WGS sequence"/>
</dbReference>
<dbReference type="InterPro" id="IPR036855">
    <property type="entry name" value="Znf_CCCH_sf"/>
</dbReference>
<dbReference type="PROSITE" id="PS50103">
    <property type="entry name" value="ZF_C3H1"/>
    <property type="match status" value="1"/>
</dbReference>
<feature type="compositionally biased region" description="Polar residues" evidence="5">
    <location>
        <begin position="222"/>
        <end position="237"/>
    </location>
</feature>
<feature type="compositionally biased region" description="Polar residues" evidence="5">
    <location>
        <begin position="166"/>
        <end position="188"/>
    </location>
</feature>
<feature type="compositionally biased region" description="Low complexity" evidence="5">
    <location>
        <begin position="663"/>
        <end position="686"/>
    </location>
</feature>
<protein>
    <recommendedName>
        <fullName evidence="6">C3H1-type domain-containing protein</fullName>
    </recommendedName>
</protein>
<feature type="compositionally biased region" description="Polar residues" evidence="5">
    <location>
        <begin position="1348"/>
        <end position="1358"/>
    </location>
</feature>
<feature type="region of interest" description="Disordered" evidence="5">
    <location>
        <begin position="1029"/>
        <end position="1056"/>
    </location>
</feature>
<evidence type="ECO:0000313" key="7">
    <source>
        <dbReference type="EMBL" id="KAL1837940.1"/>
    </source>
</evidence>
<feature type="compositionally biased region" description="Polar residues" evidence="5">
    <location>
        <begin position="745"/>
        <end position="754"/>
    </location>
</feature>
<feature type="region of interest" description="Disordered" evidence="5">
    <location>
        <begin position="222"/>
        <end position="249"/>
    </location>
</feature>
<feature type="region of interest" description="Disordered" evidence="5">
    <location>
        <begin position="1336"/>
        <end position="1441"/>
    </location>
</feature>
<feature type="compositionally biased region" description="Basic and acidic residues" evidence="5">
    <location>
        <begin position="491"/>
        <end position="505"/>
    </location>
</feature>
<evidence type="ECO:0000256" key="2">
    <source>
        <dbReference type="ARBA" id="ARBA00022771"/>
    </source>
</evidence>
<feature type="zinc finger region" description="C3H1-type" evidence="4">
    <location>
        <begin position="1444"/>
        <end position="1469"/>
    </location>
</feature>
<keyword evidence="2 4" id="KW-0863">Zinc-finger</keyword>
<dbReference type="InterPro" id="IPR000571">
    <property type="entry name" value="Znf_CCCH"/>
</dbReference>
<feature type="region of interest" description="Disordered" evidence="5">
    <location>
        <begin position="1092"/>
        <end position="1113"/>
    </location>
</feature>
<feature type="region of interest" description="Disordered" evidence="5">
    <location>
        <begin position="144"/>
        <end position="188"/>
    </location>
</feature>
<feature type="compositionally biased region" description="Pro residues" evidence="5">
    <location>
        <begin position="1035"/>
        <end position="1044"/>
    </location>
</feature>
<accession>A0ABR3V8H5</accession>
<feature type="region of interest" description="Disordered" evidence="5">
    <location>
        <begin position="621"/>
        <end position="913"/>
    </location>
</feature>
<feature type="region of interest" description="Disordered" evidence="5">
    <location>
        <begin position="1"/>
        <end position="27"/>
    </location>
</feature>
<comment type="caution">
    <text evidence="7">The sequence shown here is derived from an EMBL/GenBank/DDBJ whole genome shotgun (WGS) entry which is preliminary data.</text>
</comment>
<feature type="domain" description="C3H1-type" evidence="6">
    <location>
        <begin position="1444"/>
        <end position="1469"/>
    </location>
</feature>
<evidence type="ECO:0000256" key="1">
    <source>
        <dbReference type="ARBA" id="ARBA00022723"/>
    </source>
</evidence>
<feature type="compositionally biased region" description="Basic and acidic residues" evidence="5">
    <location>
        <begin position="1395"/>
        <end position="1439"/>
    </location>
</feature>